<organism evidence="2 3">
    <name type="scientific">Oidiodendron maius (strain Zn)</name>
    <dbReference type="NCBI Taxonomy" id="913774"/>
    <lineage>
        <taxon>Eukaryota</taxon>
        <taxon>Fungi</taxon>
        <taxon>Dikarya</taxon>
        <taxon>Ascomycota</taxon>
        <taxon>Pezizomycotina</taxon>
        <taxon>Leotiomycetes</taxon>
        <taxon>Leotiomycetes incertae sedis</taxon>
        <taxon>Myxotrichaceae</taxon>
        <taxon>Oidiodendron</taxon>
    </lineage>
</organism>
<evidence type="ECO:0000256" key="1">
    <source>
        <dbReference type="SAM" id="MobiDB-lite"/>
    </source>
</evidence>
<gene>
    <name evidence="2" type="ORF">OIDMADRAFT_183959</name>
</gene>
<dbReference type="Proteomes" id="UP000054321">
    <property type="component" value="Unassembled WGS sequence"/>
</dbReference>
<feature type="compositionally biased region" description="Polar residues" evidence="1">
    <location>
        <begin position="31"/>
        <end position="40"/>
    </location>
</feature>
<dbReference type="AlphaFoldDB" id="A0A0C3GW63"/>
<dbReference type="OrthoDB" id="10606698at2759"/>
<reference evidence="2 3" key="1">
    <citation type="submission" date="2014-04" db="EMBL/GenBank/DDBJ databases">
        <authorList>
            <consortium name="DOE Joint Genome Institute"/>
            <person name="Kuo A."/>
            <person name="Martino E."/>
            <person name="Perotto S."/>
            <person name="Kohler A."/>
            <person name="Nagy L.G."/>
            <person name="Floudas D."/>
            <person name="Copeland A."/>
            <person name="Barry K.W."/>
            <person name="Cichocki N."/>
            <person name="Veneault-Fourrey C."/>
            <person name="LaButti K."/>
            <person name="Lindquist E.A."/>
            <person name="Lipzen A."/>
            <person name="Lundell T."/>
            <person name="Morin E."/>
            <person name="Murat C."/>
            <person name="Sun H."/>
            <person name="Tunlid A."/>
            <person name="Henrissat B."/>
            <person name="Grigoriev I.V."/>
            <person name="Hibbett D.S."/>
            <person name="Martin F."/>
            <person name="Nordberg H.P."/>
            <person name="Cantor M.N."/>
            <person name="Hua S.X."/>
        </authorList>
    </citation>
    <scope>NUCLEOTIDE SEQUENCE [LARGE SCALE GENOMIC DNA]</scope>
    <source>
        <strain evidence="2 3">Zn</strain>
    </source>
</reference>
<dbReference type="EMBL" id="KN832887">
    <property type="protein sequence ID" value="KIM95514.1"/>
    <property type="molecule type" value="Genomic_DNA"/>
</dbReference>
<dbReference type="HOGENOM" id="CLU_2347264_0_0_1"/>
<evidence type="ECO:0000313" key="2">
    <source>
        <dbReference type="EMBL" id="KIM95514.1"/>
    </source>
</evidence>
<accession>A0A0C3GW63</accession>
<name>A0A0C3GW63_OIDMZ</name>
<dbReference type="InParanoid" id="A0A0C3GW63"/>
<sequence>MQQHCLLVETERTEGMTKSDGLQSDKPYESGNVQSINSSITYQRGYTRMSRTPGPSDGFSTEDGGTLLGISWKLEEPLKEEAVGFHANTLEPPNHGA</sequence>
<reference evidence="3" key="2">
    <citation type="submission" date="2015-01" db="EMBL/GenBank/DDBJ databases">
        <title>Evolutionary Origins and Diversification of the Mycorrhizal Mutualists.</title>
        <authorList>
            <consortium name="DOE Joint Genome Institute"/>
            <consortium name="Mycorrhizal Genomics Consortium"/>
            <person name="Kohler A."/>
            <person name="Kuo A."/>
            <person name="Nagy L.G."/>
            <person name="Floudas D."/>
            <person name="Copeland A."/>
            <person name="Barry K.W."/>
            <person name="Cichocki N."/>
            <person name="Veneault-Fourrey C."/>
            <person name="LaButti K."/>
            <person name="Lindquist E.A."/>
            <person name="Lipzen A."/>
            <person name="Lundell T."/>
            <person name="Morin E."/>
            <person name="Murat C."/>
            <person name="Riley R."/>
            <person name="Ohm R."/>
            <person name="Sun H."/>
            <person name="Tunlid A."/>
            <person name="Henrissat B."/>
            <person name="Grigoriev I.V."/>
            <person name="Hibbett D.S."/>
            <person name="Martin F."/>
        </authorList>
    </citation>
    <scope>NUCLEOTIDE SEQUENCE [LARGE SCALE GENOMIC DNA]</scope>
    <source>
        <strain evidence="3">Zn</strain>
    </source>
</reference>
<feature type="region of interest" description="Disordered" evidence="1">
    <location>
        <begin position="1"/>
        <end position="40"/>
    </location>
</feature>
<protein>
    <submittedName>
        <fullName evidence="2">Uncharacterized protein</fullName>
    </submittedName>
</protein>
<evidence type="ECO:0000313" key="3">
    <source>
        <dbReference type="Proteomes" id="UP000054321"/>
    </source>
</evidence>
<keyword evidence="3" id="KW-1185">Reference proteome</keyword>
<proteinExistence type="predicted"/>